<feature type="transmembrane region" description="Helical" evidence="13">
    <location>
        <begin position="117"/>
        <end position="139"/>
    </location>
</feature>
<dbReference type="PRINTS" id="PR00344">
    <property type="entry name" value="BCTRLSENSOR"/>
</dbReference>
<dbReference type="InterPro" id="IPR036890">
    <property type="entry name" value="HATPase_C_sf"/>
</dbReference>
<dbReference type="RefSeq" id="WP_204414412.1">
    <property type="nucleotide sequence ID" value="NZ_JAFBED010000002.1"/>
</dbReference>
<keyword evidence="6 13" id="KW-0812">Transmembrane</keyword>
<dbReference type="InterPro" id="IPR003594">
    <property type="entry name" value="HATPase_dom"/>
</dbReference>
<dbReference type="Gene3D" id="3.30.565.10">
    <property type="entry name" value="Histidine kinase-like ATPase, C-terminal domain"/>
    <property type="match status" value="1"/>
</dbReference>
<evidence type="ECO:0000256" key="6">
    <source>
        <dbReference type="ARBA" id="ARBA00022692"/>
    </source>
</evidence>
<dbReference type="GO" id="GO:0004673">
    <property type="term" value="F:protein histidine kinase activity"/>
    <property type="evidence" value="ECO:0007669"/>
    <property type="project" value="UniProtKB-EC"/>
</dbReference>
<keyword evidence="16" id="KW-1185">Reference proteome</keyword>
<comment type="catalytic activity">
    <reaction evidence="1">
        <text>ATP + protein L-histidine = ADP + protein N-phospho-L-histidine.</text>
        <dbReference type="EC" id="2.7.13.3"/>
    </reaction>
</comment>
<keyword evidence="7" id="KW-0547">Nucleotide-binding</keyword>
<comment type="subcellular location">
    <subcellularLocation>
        <location evidence="2">Cell membrane</location>
        <topology evidence="2">Multi-pass membrane protein</topology>
    </subcellularLocation>
</comment>
<evidence type="ECO:0000256" key="12">
    <source>
        <dbReference type="ARBA" id="ARBA00023136"/>
    </source>
</evidence>
<dbReference type="EMBL" id="JAFBED010000002">
    <property type="protein sequence ID" value="MBM7619403.1"/>
    <property type="molecule type" value="Genomic_DNA"/>
</dbReference>
<protein>
    <recommendedName>
        <fullName evidence="3">histidine kinase</fullName>
        <ecNumber evidence="3">2.7.13.3</ecNumber>
    </recommendedName>
</protein>
<evidence type="ECO:0000256" key="11">
    <source>
        <dbReference type="ARBA" id="ARBA00023012"/>
    </source>
</evidence>
<dbReference type="InterPro" id="IPR005467">
    <property type="entry name" value="His_kinase_dom"/>
</dbReference>
<dbReference type="SMART" id="SM00387">
    <property type="entry name" value="HATPase_c"/>
    <property type="match status" value="1"/>
</dbReference>
<keyword evidence="4" id="KW-1003">Cell membrane</keyword>
<sequence>MFELLLTMLERLGIIVTVAFLMTRLPFFRQLINRQQIDRRQQIFAILFFGFFGIIGTYTGLTFSTDTNLFNRWITDLSESEAIANSRVIGIVMAGLLGGYKVGIGAGLIAGVHRMSLGGFTAFSCGFSSIIAGLLAAYIRSKYKSKRISVTIALLTGALAESIQMVIILLTSAPFDRALVLVESIGIPMILANGIGSALFFLIILSLIKEEEKAGAVQAQKALSLAENTLSHLRKGLTLQSAEATCKIIYREVDASAVSMTDQNQILAHIGIGDDHHRPLSPIQTHVTKQVLQSGELLVAGKDSIHCTHPGCPLGAVVIAPLKKRDITVGTLKFYFPAERDINNIVIQLIKGLSSLMSHQLEISDAEEASKLANEAEIKALQAQISPHFLFNSLNIIVSLIRTNPIKARKLLVSLSHFFRQNLSATTVKWTTLQDELKHVQAYLSVEEARFIDKLDVEYRIDENVLHYLIPPLSLQPIVENAVKHGIKDMERNSKVQISIKEHDHRIEIQITDNGKGIPKERMDLLGEELVSSASGTGFGLYNINKRLIMMFGRESQLHFRSQPGKGTTVLFFIDKRLKKDDWNE</sequence>
<dbReference type="InterPro" id="IPR004358">
    <property type="entry name" value="Sig_transdc_His_kin-like_C"/>
</dbReference>
<evidence type="ECO:0000256" key="13">
    <source>
        <dbReference type="SAM" id="Phobius"/>
    </source>
</evidence>
<dbReference type="EC" id="2.7.13.3" evidence="3"/>
<dbReference type="PANTHER" id="PTHR34220:SF7">
    <property type="entry name" value="SENSOR HISTIDINE KINASE YPDA"/>
    <property type="match status" value="1"/>
</dbReference>
<evidence type="ECO:0000256" key="9">
    <source>
        <dbReference type="ARBA" id="ARBA00022840"/>
    </source>
</evidence>
<dbReference type="InterPro" id="IPR010559">
    <property type="entry name" value="Sig_transdc_His_kin_internal"/>
</dbReference>
<evidence type="ECO:0000256" key="3">
    <source>
        <dbReference type="ARBA" id="ARBA00012438"/>
    </source>
</evidence>
<evidence type="ECO:0000256" key="4">
    <source>
        <dbReference type="ARBA" id="ARBA00022475"/>
    </source>
</evidence>
<proteinExistence type="predicted"/>
<keyword evidence="9" id="KW-0067">ATP-binding</keyword>
<feature type="transmembrane region" description="Helical" evidence="13">
    <location>
        <begin position="185"/>
        <end position="208"/>
    </location>
</feature>
<evidence type="ECO:0000313" key="15">
    <source>
        <dbReference type="EMBL" id="MBM7619403.1"/>
    </source>
</evidence>
<feature type="transmembrane region" description="Helical" evidence="13">
    <location>
        <begin position="44"/>
        <end position="63"/>
    </location>
</feature>
<dbReference type="Proteomes" id="UP000737402">
    <property type="component" value="Unassembled WGS sequence"/>
</dbReference>
<keyword evidence="10 13" id="KW-1133">Transmembrane helix</keyword>
<gene>
    <name evidence="15" type="ORF">JOC95_001252</name>
</gene>
<dbReference type="InterPro" id="IPR050640">
    <property type="entry name" value="Bact_2-comp_sensor_kinase"/>
</dbReference>
<evidence type="ECO:0000256" key="1">
    <source>
        <dbReference type="ARBA" id="ARBA00000085"/>
    </source>
</evidence>
<keyword evidence="11" id="KW-0902">Two-component regulatory system</keyword>
<keyword evidence="12 13" id="KW-0472">Membrane</keyword>
<dbReference type="Pfam" id="PF06580">
    <property type="entry name" value="His_kinase"/>
    <property type="match status" value="1"/>
</dbReference>
<dbReference type="PANTHER" id="PTHR34220">
    <property type="entry name" value="SENSOR HISTIDINE KINASE YPDA"/>
    <property type="match status" value="1"/>
</dbReference>
<organism evidence="15 16">
    <name type="scientific">Sutcliffiella tianshenii</name>
    <dbReference type="NCBI Taxonomy" id="1463404"/>
    <lineage>
        <taxon>Bacteria</taxon>
        <taxon>Bacillati</taxon>
        <taxon>Bacillota</taxon>
        <taxon>Bacilli</taxon>
        <taxon>Bacillales</taxon>
        <taxon>Bacillaceae</taxon>
        <taxon>Sutcliffiella</taxon>
    </lineage>
</organism>
<evidence type="ECO:0000256" key="5">
    <source>
        <dbReference type="ARBA" id="ARBA00022679"/>
    </source>
</evidence>
<keyword evidence="5 15" id="KW-0808">Transferase</keyword>
<reference evidence="15 16" key="1">
    <citation type="submission" date="2021-01" db="EMBL/GenBank/DDBJ databases">
        <title>Genomic Encyclopedia of Type Strains, Phase IV (KMG-IV): sequencing the most valuable type-strain genomes for metagenomic binning, comparative biology and taxonomic classification.</title>
        <authorList>
            <person name="Goeker M."/>
        </authorList>
    </citation>
    <scope>NUCLEOTIDE SEQUENCE [LARGE SCALE GENOMIC DNA]</scope>
    <source>
        <strain evidence="15 16">DSM 25879</strain>
    </source>
</reference>
<dbReference type="SUPFAM" id="SSF55874">
    <property type="entry name" value="ATPase domain of HSP90 chaperone/DNA topoisomerase II/histidine kinase"/>
    <property type="match status" value="1"/>
</dbReference>
<dbReference type="Pfam" id="PF07694">
    <property type="entry name" value="5TM-5TMR_LYT"/>
    <property type="match status" value="1"/>
</dbReference>
<evidence type="ECO:0000256" key="8">
    <source>
        <dbReference type="ARBA" id="ARBA00022777"/>
    </source>
</evidence>
<feature type="domain" description="Histidine kinase" evidence="14">
    <location>
        <begin position="475"/>
        <end position="578"/>
    </location>
</feature>
<evidence type="ECO:0000259" key="14">
    <source>
        <dbReference type="PROSITE" id="PS50109"/>
    </source>
</evidence>
<dbReference type="InterPro" id="IPR011620">
    <property type="entry name" value="Sig_transdc_His_kinase_LytS_TM"/>
</dbReference>
<dbReference type="Pfam" id="PF02518">
    <property type="entry name" value="HATPase_c"/>
    <property type="match status" value="1"/>
</dbReference>
<keyword evidence="8 15" id="KW-0418">Kinase</keyword>
<evidence type="ECO:0000256" key="7">
    <source>
        <dbReference type="ARBA" id="ARBA00022741"/>
    </source>
</evidence>
<evidence type="ECO:0000256" key="2">
    <source>
        <dbReference type="ARBA" id="ARBA00004651"/>
    </source>
</evidence>
<evidence type="ECO:0000313" key="16">
    <source>
        <dbReference type="Proteomes" id="UP000737402"/>
    </source>
</evidence>
<name>A0ABS2NY11_9BACI</name>
<feature type="transmembrane region" description="Helical" evidence="13">
    <location>
        <begin position="151"/>
        <end position="173"/>
    </location>
</feature>
<accession>A0ABS2NY11</accession>
<comment type="caution">
    <text evidence="15">The sequence shown here is derived from an EMBL/GenBank/DDBJ whole genome shotgun (WGS) entry which is preliminary data.</text>
</comment>
<dbReference type="PROSITE" id="PS50109">
    <property type="entry name" value="HIS_KIN"/>
    <property type="match status" value="1"/>
</dbReference>
<evidence type="ECO:0000256" key="10">
    <source>
        <dbReference type="ARBA" id="ARBA00022989"/>
    </source>
</evidence>